<feature type="compositionally biased region" description="Basic and acidic residues" evidence="1">
    <location>
        <begin position="139"/>
        <end position="157"/>
    </location>
</feature>
<evidence type="ECO:0000256" key="1">
    <source>
        <dbReference type="SAM" id="MobiDB-lite"/>
    </source>
</evidence>
<gene>
    <name evidence="2" type="ORF">M378DRAFT_15514</name>
</gene>
<accession>A0A0C2WQD6</accession>
<dbReference type="EMBL" id="KN818337">
    <property type="protein sequence ID" value="KIL58458.1"/>
    <property type="molecule type" value="Genomic_DNA"/>
</dbReference>
<feature type="compositionally biased region" description="Polar residues" evidence="1">
    <location>
        <begin position="14"/>
        <end position="23"/>
    </location>
</feature>
<feature type="compositionally biased region" description="Basic and acidic residues" evidence="1">
    <location>
        <begin position="34"/>
        <end position="93"/>
    </location>
</feature>
<evidence type="ECO:0000313" key="2">
    <source>
        <dbReference type="EMBL" id="KIL58458.1"/>
    </source>
</evidence>
<dbReference type="HOGENOM" id="CLU_028193_0_0_1"/>
<keyword evidence="3" id="KW-1185">Reference proteome</keyword>
<proteinExistence type="predicted"/>
<dbReference type="OrthoDB" id="3014170at2759"/>
<feature type="non-terminal residue" evidence="2">
    <location>
        <position position="575"/>
    </location>
</feature>
<reference evidence="2 3" key="1">
    <citation type="submission" date="2014-04" db="EMBL/GenBank/DDBJ databases">
        <title>Evolutionary Origins and Diversification of the Mycorrhizal Mutualists.</title>
        <authorList>
            <consortium name="DOE Joint Genome Institute"/>
            <consortium name="Mycorrhizal Genomics Consortium"/>
            <person name="Kohler A."/>
            <person name="Kuo A."/>
            <person name="Nagy L.G."/>
            <person name="Floudas D."/>
            <person name="Copeland A."/>
            <person name="Barry K.W."/>
            <person name="Cichocki N."/>
            <person name="Veneault-Fourrey C."/>
            <person name="LaButti K."/>
            <person name="Lindquist E.A."/>
            <person name="Lipzen A."/>
            <person name="Lundell T."/>
            <person name="Morin E."/>
            <person name="Murat C."/>
            <person name="Riley R."/>
            <person name="Ohm R."/>
            <person name="Sun H."/>
            <person name="Tunlid A."/>
            <person name="Henrissat B."/>
            <person name="Grigoriev I.V."/>
            <person name="Hibbett D.S."/>
            <person name="Martin F."/>
        </authorList>
    </citation>
    <scope>NUCLEOTIDE SEQUENCE [LARGE SCALE GENOMIC DNA]</scope>
    <source>
        <strain evidence="2 3">Koide BX008</strain>
    </source>
</reference>
<sequence>MPPKKLTLGPALTTRASNKNTHPGNIVKPRPRRTPAEVEQLRQQEAEKEKQQEDSRRAAAEELASMEDRLQVEAEQRERKRIEIYKGNREANKHSPKVAQSSGQVPTVPGLSGSHSQEPRRTKRTKKSITVEISDEEGDKEHSSYEIREDSSDHESCDENEEDDEDINVSNKRKRKTKNKRLRREDVDTLRKTQPTGGKSLVNNNNQKRNVSQHPGKGADKMHGIRSEWNDSHDGEGGESMVKFGGIIDDNELDDVERDAIKARSDLMPGKTGIKKERKKMIKIEEINVIQPKTLKESRGGADKWTEHHLPSDAKADFKDVVVPLAKKRAGNLEPWATLSTKDVQEIVDEVYGANKFHVHDDDVFVGLTNSRLHGWRNGFAQAALNTIDLFITKNELNTKELIAEQIGLHLEKIVVCAETDQCMYAYQWAEWDSEQNIRTGFLKNDMILHTFGIAHLASIGTGLDNFEEEKPIGALLLAMQAVGRAFELWQDAGGVDPIKEAKEANRKIKPFSTDNYGDKKTEIRKNGLVQQDINRVATFFVPTIKQKFDEKYWEEILDGARVYASEVKTKRQRA</sequence>
<organism evidence="2 3">
    <name type="scientific">Amanita muscaria (strain Koide BX008)</name>
    <dbReference type="NCBI Taxonomy" id="946122"/>
    <lineage>
        <taxon>Eukaryota</taxon>
        <taxon>Fungi</taxon>
        <taxon>Dikarya</taxon>
        <taxon>Basidiomycota</taxon>
        <taxon>Agaricomycotina</taxon>
        <taxon>Agaricomycetes</taxon>
        <taxon>Agaricomycetidae</taxon>
        <taxon>Agaricales</taxon>
        <taxon>Pluteineae</taxon>
        <taxon>Amanitaceae</taxon>
        <taxon>Amanita</taxon>
    </lineage>
</organism>
<feature type="compositionally biased region" description="Basic and acidic residues" evidence="1">
    <location>
        <begin position="217"/>
        <end position="236"/>
    </location>
</feature>
<feature type="compositionally biased region" description="Acidic residues" evidence="1">
    <location>
        <begin position="158"/>
        <end position="167"/>
    </location>
</feature>
<protein>
    <submittedName>
        <fullName evidence="2">Uncharacterized protein</fullName>
    </submittedName>
</protein>
<feature type="compositionally biased region" description="Polar residues" evidence="1">
    <location>
        <begin position="192"/>
        <end position="213"/>
    </location>
</feature>
<dbReference type="Proteomes" id="UP000054549">
    <property type="component" value="Unassembled WGS sequence"/>
</dbReference>
<dbReference type="InParanoid" id="A0A0C2WQD6"/>
<dbReference type="AlphaFoldDB" id="A0A0C2WQD6"/>
<name>A0A0C2WQD6_AMAMK</name>
<evidence type="ECO:0000313" key="3">
    <source>
        <dbReference type="Proteomes" id="UP000054549"/>
    </source>
</evidence>
<feature type="compositionally biased region" description="Basic residues" evidence="1">
    <location>
        <begin position="171"/>
        <end position="182"/>
    </location>
</feature>
<feature type="region of interest" description="Disordered" evidence="1">
    <location>
        <begin position="1"/>
        <end position="237"/>
    </location>
</feature>